<organism evidence="2 3">
    <name type="scientific">Plasmodium falciparum Tanzania</name>
    <name type="common">2000708</name>
    <dbReference type="NCBI Taxonomy" id="1036725"/>
    <lineage>
        <taxon>Eukaryota</taxon>
        <taxon>Sar</taxon>
        <taxon>Alveolata</taxon>
        <taxon>Apicomplexa</taxon>
        <taxon>Aconoidasida</taxon>
        <taxon>Haemosporida</taxon>
        <taxon>Plasmodiidae</taxon>
        <taxon>Plasmodium</taxon>
        <taxon>Plasmodium (Laverania)</taxon>
    </lineage>
</organism>
<accession>A0A024VZY7</accession>
<dbReference type="Proteomes" id="UP000030708">
    <property type="component" value="Unassembled WGS sequence"/>
</dbReference>
<name>A0A024VZY7_PLAFA</name>
<dbReference type="EMBL" id="KI926541">
    <property type="protein sequence ID" value="ETW33997.1"/>
    <property type="molecule type" value="Genomic_DNA"/>
</dbReference>
<evidence type="ECO:0000313" key="2">
    <source>
        <dbReference type="EMBL" id="ETW33997.1"/>
    </source>
</evidence>
<sequence>MTIFHRIGKQFKYFPNIYLYNIYFIKINIVRCFFIVSLKIPIFVLYVFFITFLFVKHNVKRNFKIYKTKEKSLQYSENNYIFYNSFILLIFKCKK</sequence>
<proteinExistence type="predicted"/>
<evidence type="ECO:0000256" key="1">
    <source>
        <dbReference type="SAM" id="Phobius"/>
    </source>
</evidence>
<reference evidence="2 3" key="2">
    <citation type="submission" date="2013-02" db="EMBL/GenBank/DDBJ databases">
        <title>The Genome Sequence of Plasmodium falciparum Tanzania (2000708).</title>
        <authorList>
            <consortium name="The Broad Institute Genome Sequencing Platform"/>
            <consortium name="The Broad Institute Genome Sequencing Center for Infectious Disease"/>
            <person name="Neafsey D."/>
            <person name="Cheeseman I."/>
            <person name="Volkman S."/>
            <person name="Adams J."/>
            <person name="Walker B."/>
            <person name="Young S.K."/>
            <person name="Zeng Q."/>
            <person name="Gargeya S."/>
            <person name="Fitzgerald M."/>
            <person name="Haas B."/>
            <person name="Abouelleil A."/>
            <person name="Alvarado L."/>
            <person name="Arachchi H.M."/>
            <person name="Berlin A.M."/>
            <person name="Chapman S.B."/>
            <person name="Dewar J."/>
            <person name="Goldberg J."/>
            <person name="Griggs A."/>
            <person name="Gujja S."/>
            <person name="Hansen M."/>
            <person name="Howarth C."/>
            <person name="Imamovic A."/>
            <person name="Larimer J."/>
            <person name="McCowan C."/>
            <person name="Murphy C."/>
            <person name="Neiman D."/>
            <person name="Pearson M."/>
            <person name="Priest M."/>
            <person name="Roberts A."/>
            <person name="Saif S."/>
            <person name="Shea T."/>
            <person name="Sisk P."/>
            <person name="Sykes S."/>
            <person name="Wortman J."/>
            <person name="Nusbaum C."/>
            <person name="Birren B."/>
        </authorList>
    </citation>
    <scope>NUCLEOTIDE SEQUENCE [LARGE SCALE GENOMIC DNA]</scope>
    <source>
        <strain evidence="3">Tanzania (2000708)</strain>
    </source>
</reference>
<protein>
    <submittedName>
        <fullName evidence="2">Uncharacterized protein</fullName>
    </submittedName>
</protein>
<dbReference type="AlphaFoldDB" id="A0A024VZY7"/>
<keyword evidence="1" id="KW-0472">Membrane</keyword>
<keyword evidence="1" id="KW-0812">Transmembrane</keyword>
<keyword evidence="1" id="KW-1133">Transmembrane helix</keyword>
<evidence type="ECO:0000313" key="3">
    <source>
        <dbReference type="Proteomes" id="UP000030708"/>
    </source>
</evidence>
<gene>
    <name evidence="2" type="ORF">PFTANZ_05294</name>
</gene>
<feature type="transmembrane region" description="Helical" evidence="1">
    <location>
        <begin position="33"/>
        <end position="55"/>
    </location>
</feature>
<reference evidence="2 3" key="1">
    <citation type="submission" date="2013-02" db="EMBL/GenBank/DDBJ databases">
        <title>The Genome Annotation of Plasmodium falciparum Tanzania (2000708).</title>
        <authorList>
            <consortium name="The Broad Institute Genome Sequencing Platform"/>
            <consortium name="The Broad Institute Genome Sequencing Center for Infectious Disease"/>
            <person name="Neafsey D."/>
            <person name="Hoffman S."/>
            <person name="Volkman S."/>
            <person name="Rosenthal P."/>
            <person name="Walker B."/>
            <person name="Young S.K."/>
            <person name="Zeng Q."/>
            <person name="Gargeya S."/>
            <person name="Fitzgerald M."/>
            <person name="Haas B."/>
            <person name="Abouelleil A."/>
            <person name="Allen A.W."/>
            <person name="Alvarado L."/>
            <person name="Arachchi H.M."/>
            <person name="Berlin A.M."/>
            <person name="Chapman S.B."/>
            <person name="Gainer-Dewar J."/>
            <person name="Goldberg J."/>
            <person name="Griggs A."/>
            <person name="Gujja S."/>
            <person name="Hansen M."/>
            <person name="Howarth C."/>
            <person name="Imamovic A."/>
            <person name="Ireland A."/>
            <person name="Larimer J."/>
            <person name="McCowan C."/>
            <person name="Murphy C."/>
            <person name="Pearson M."/>
            <person name="Poon T.W."/>
            <person name="Priest M."/>
            <person name="Roberts A."/>
            <person name="Saif S."/>
            <person name="Shea T."/>
            <person name="Sisk P."/>
            <person name="Sykes S."/>
            <person name="Wortman J."/>
            <person name="Nusbaum C."/>
            <person name="Birren B."/>
        </authorList>
    </citation>
    <scope>NUCLEOTIDE SEQUENCE [LARGE SCALE GENOMIC DNA]</scope>
    <source>
        <strain evidence="3">Tanzania (2000708)</strain>
    </source>
</reference>